<sequence length="296" mass="32246">MVDFKALETLVWVATLRSFNRAAVKLHTTQPAVSQRIAQLEAEIGQKLLVREKRTVVATDAGRRVLDYAERLLKLRAEMLHAVADRTAIRGTLRLGVAETIVHTWLPRFVERMAKAYPGLALEIEVDITPNLRDRLVAQELDLVFALGALAAAHLRNLPLSTYRLAFLAGPGLAVPGDPLDLAALAAHPILTFSRNTRPYLILREMFSAPDLPPVRIHASSSMATILRMAEDGLGIAAVPEAIAGAELAAGRLRSLRTTVPLPELDFFASWRVTPEAATVEAVATIAQEVAAPRAR</sequence>
<evidence type="ECO:0000256" key="4">
    <source>
        <dbReference type="ARBA" id="ARBA00023163"/>
    </source>
</evidence>
<comment type="similarity">
    <text evidence="1">Belongs to the LysR transcriptional regulatory family.</text>
</comment>
<dbReference type="Gene3D" id="3.40.190.10">
    <property type="entry name" value="Periplasmic binding protein-like II"/>
    <property type="match status" value="2"/>
</dbReference>
<evidence type="ECO:0000256" key="1">
    <source>
        <dbReference type="ARBA" id="ARBA00009437"/>
    </source>
</evidence>
<evidence type="ECO:0000313" key="6">
    <source>
        <dbReference type="EMBL" id="AVO46867.1"/>
    </source>
</evidence>
<name>A0A2S0NFN1_9HYPH</name>
<keyword evidence="4" id="KW-0804">Transcription</keyword>
<dbReference type="Gene3D" id="1.10.10.10">
    <property type="entry name" value="Winged helix-like DNA-binding domain superfamily/Winged helix DNA-binding domain"/>
    <property type="match status" value="1"/>
</dbReference>
<dbReference type="RefSeq" id="WP_106750237.1">
    <property type="nucleotide sequence ID" value="NZ_CP027668.1"/>
</dbReference>
<dbReference type="InterPro" id="IPR036390">
    <property type="entry name" value="WH_DNA-bd_sf"/>
</dbReference>
<dbReference type="PRINTS" id="PR00039">
    <property type="entry name" value="HTHLYSR"/>
</dbReference>
<evidence type="ECO:0000313" key="7">
    <source>
        <dbReference type="Proteomes" id="UP000237889"/>
    </source>
</evidence>
<dbReference type="AlphaFoldDB" id="A0A2S0NFN1"/>
<feature type="domain" description="HTH lysR-type" evidence="5">
    <location>
        <begin position="2"/>
        <end position="59"/>
    </location>
</feature>
<dbReference type="InterPro" id="IPR036388">
    <property type="entry name" value="WH-like_DNA-bd_sf"/>
</dbReference>
<dbReference type="InterPro" id="IPR005119">
    <property type="entry name" value="LysR_subst-bd"/>
</dbReference>
<evidence type="ECO:0000256" key="3">
    <source>
        <dbReference type="ARBA" id="ARBA00023125"/>
    </source>
</evidence>
<dbReference type="FunFam" id="1.10.10.10:FF:000001">
    <property type="entry name" value="LysR family transcriptional regulator"/>
    <property type="match status" value="1"/>
</dbReference>
<dbReference type="KEGG" id="phr:C6569_18390"/>
<keyword evidence="7" id="KW-1185">Reference proteome</keyword>
<evidence type="ECO:0000259" key="5">
    <source>
        <dbReference type="PROSITE" id="PS50931"/>
    </source>
</evidence>
<dbReference type="GO" id="GO:0000976">
    <property type="term" value="F:transcription cis-regulatory region binding"/>
    <property type="evidence" value="ECO:0007669"/>
    <property type="project" value="TreeGrafter"/>
</dbReference>
<reference evidence="6 7" key="1">
    <citation type="submission" date="2018-03" db="EMBL/GenBank/DDBJ databases">
        <title>Genome sequencing of Phreatobacter sp.</title>
        <authorList>
            <person name="Kim S.-J."/>
            <person name="Heo J."/>
            <person name="Kwon S.-W."/>
        </authorList>
    </citation>
    <scope>NUCLEOTIDE SEQUENCE [LARGE SCALE GENOMIC DNA]</scope>
    <source>
        <strain evidence="6 7">S-12</strain>
    </source>
</reference>
<dbReference type="GO" id="GO:0003700">
    <property type="term" value="F:DNA-binding transcription factor activity"/>
    <property type="evidence" value="ECO:0007669"/>
    <property type="project" value="InterPro"/>
</dbReference>
<dbReference type="Pfam" id="PF00126">
    <property type="entry name" value="HTH_1"/>
    <property type="match status" value="1"/>
</dbReference>
<keyword evidence="3" id="KW-0238">DNA-binding</keyword>
<dbReference type="EMBL" id="CP027668">
    <property type="protein sequence ID" value="AVO46867.1"/>
    <property type="molecule type" value="Genomic_DNA"/>
</dbReference>
<dbReference type="SUPFAM" id="SSF53850">
    <property type="entry name" value="Periplasmic binding protein-like II"/>
    <property type="match status" value="1"/>
</dbReference>
<protein>
    <submittedName>
        <fullName evidence="6">LysR family transcriptional regulator</fullName>
    </submittedName>
</protein>
<dbReference type="CDD" id="cd05466">
    <property type="entry name" value="PBP2_LTTR_substrate"/>
    <property type="match status" value="1"/>
</dbReference>
<dbReference type="PROSITE" id="PS50931">
    <property type="entry name" value="HTH_LYSR"/>
    <property type="match status" value="1"/>
</dbReference>
<dbReference type="InterPro" id="IPR000847">
    <property type="entry name" value="LysR_HTH_N"/>
</dbReference>
<dbReference type="Proteomes" id="UP000237889">
    <property type="component" value="Chromosome"/>
</dbReference>
<dbReference type="OrthoDB" id="9791253at2"/>
<accession>A0A2S0NFN1</accession>
<dbReference type="Pfam" id="PF03466">
    <property type="entry name" value="LysR_substrate"/>
    <property type="match status" value="1"/>
</dbReference>
<dbReference type="SUPFAM" id="SSF46785">
    <property type="entry name" value="Winged helix' DNA-binding domain"/>
    <property type="match status" value="1"/>
</dbReference>
<dbReference type="PANTHER" id="PTHR30126:SF77">
    <property type="entry name" value="TRANSCRIPTIONAL REGULATORY PROTEIN"/>
    <property type="match status" value="1"/>
</dbReference>
<gene>
    <name evidence="6" type="ORF">C6569_18390</name>
</gene>
<dbReference type="PANTHER" id="PTHR30126">
    <property type="entry name" value="HTH-TYPE TRANSCRIPTIONAL REGULATOR"/>
    <property type="match status" value="1"/>
</dbReference>
<keyword evidence="2" id="KW-0805">Transcription regulation</keyword>
<organism evidence="6 7">
    <name type="scientific">Phreatobacter cathodiphilus</name>
    <dbReference type="NCBI Taxonomy" id="1868589"/>
    <lineage>
        <taxon>Bacteria</taxon>
        <taxon>Pseudomonadati</taxon>
        <taxon>Pseudomonadota</taxon>
        <taxon>Alphaproteobacteria</taxon>
        <taxon>Hyphomicrobiales</taxon>
        <taxon>Phreatobacteraceae</taxon>
        <taxon>Phreatobacter</taxon>
    </lineage>
</organism>
<evidence type="ECO:0000256" key="2">
    <source>
        <dbReference type="ARBA" id="ARBA00023015"/>
    </source>
</evidence>
<proteinExistence type="inferred from homology"/>